<sequence>MYCAFFGHFHLQMTVSYNITVSSVTAFSFIRLLFRWRGSIWKSVIVELLSWILAYYVVFFIYRFALSSDEQRIFEKIAAHCDSKLDYIPLTFMLGFFVTIIVDRWRQIFNNMGWIENVALTIATLVRGDSNDVRLIRRTIIRYLVLSQILIFRDISMKVRRRFPNIESIVTAGFLHEHEKRMLDEFNFGYKKYFVPINWALTILFQAHKDGHISAPPSLNSCLTEIKTFRTNLALLCNFDWVPVPIAYPQVVFLAVRVYFVICLVSRQYILGETIDLYVPFMTILQFIFVVGWMKVAEALLNPLGEDDDDFECNYLIDQNIATGLAIVDETFEQCPKLLPDRFMDPNYVPVYSEDSHKHGHDGALIGSAEGIK</sequence>
<evidence type="ECO:0000313" key="8">
    <source>
        <dbReference type="Proteomes" id="UP000050761"/>
    </source>
</evidence>
<dbReference type="OrthoDB" id="201595at2759"/>
<keyword evidence="6" id="KW-0869">Chloride channel</keyword>
<dbReference type="InterPro" id="IPR021134">
    <property type="entry name" value="Bestrophin-like"/>
</dbReference>
<dbReference type="GO" id="GO:0034707">
    <property type="term" value="C:chloride channel complex"/>
    <property type="evidence" value="ECO:0007669"/>
    <property type="project" value="UniProtKB-KW"/>
</dbReference>
<comment type="subcellular location">
    <subcellularLocation>
        <location evidence="6">Cell membrane</location>
        <topology evidence="6">Multi-pass membrane protein</topology>
    </subcellularLocation>
    <subcellularLocation>
        <location evidence="1">Membrane</location>
    </subcellularLocation>
</comment>
<evidence type="ECO:0000256" key="3">
    <source>
        <dbReference type="ARBA" id="ARBA00022989"/>
    </source>
</evidence>
<dbReference type="WBParaSite" id="HPBE_0001774401-mRNA-1">
    <property type="protein sequence ID" value="HPBE_0001774401-mRNA-1"/>
    <property type="gene ID" value="HPBE_0001774401"/>
</dbReference>
<keyword evidence="4 6" id="KW-0472">Membrane</keyword>
<dbReference type="GO" id="GO:0005254">
    <property type="term" value="F:chloride channel activity"/>
    <property type="evidence" value="ECO:0007669"/>
    <property type="project" value="UniProtKB-KW"/>
</dbReference>
<feature type="transmembrane region" description="Helical" evidence="6">
    <location>
        <begin position="46"/>
        <end position="65"/>
    </location>
</feature>
<keyword evidence="6" id="KW-0407">Ion channel</keyword>
<feature type="transmembrane region" description="Helical" evidence="6">
    <location>
        <begin position="15"/>
        <end position="34"/>
    </location>
</feature>
<keyword evidence="8" id="KW-1185">Reference proteome</keyword>
<reference evidence="9" key="2">
    <citation type="submission" date="2019-09" db="UniProtKB">
        <authorList>
            <consortium name="WormBaseParasite"/>
        </authorList>
    </citation>
    <scope>IDENTIFICATION</scope>
</reference>
<keyword evidence="3 6" id="KW-1133">Transmembrane helix</keyword>
<comment type="function">
    <text evidence="6">Forms chloride channels.</text>
</comment>
<dbReference type="GO" id="GO:0005886">
    <property type="term" value="C:plasma membrane"/>
    <property type="evidence" value="ECO:0007669"/>
    <property type="project" value="UniProtKB-SubCell"/>
</dbReference>
<name>A0A3P8A8P9_HELPZ</name>
<evidence type="ECO:0000256" key="5">
    <source>
        <dbReference type="ARBA" id="ARBA00034769"/>
    </source>
</evidence>
<dbReference type="AlphaFoldDB" id="A0A3P8A8P9"/>
<reference evidence="7 8" key="1">
    <citation type="submission" date="2018-11" db="EMBL/GenBank/DDBJ databases">
        <authorList>
            <consortium name="Pathogen Informatics"/>
        </authorList>
    </citation>
    <scope>NUCLEOTIDE SEQUENCE [LARGE SCALE GENOMIC DNA]</scope>
</reference>
<dbReference type="Proteomes" id="UP000050761">
    <property type="component" value="Unassembled WGS sequence"/>
</dbReference>
<keyword evidence="6" id="KW-0406">Ion transport</keyword>
<evidence type="ECO:0000313" key="7">
    <source>
        <dbReference type="EMBL" id="VDP09792.1"/>
    </source>
</evidence>
<dbReference type="PANTHER" id="PTHR10736:SF58">
    <property type="entry name" value="BESTROPHIN HOMOLOG-RELATED"/>
    <property type="match status" value="1"/>
</dbReference>
<evidence type="ECO:0000256" key="2">
    <source>
        <dbReference type="ARBA" id="ARBA00022692"/>
    </source>
</evidence>
<feature type="transmembrane region" description="Helical" evidence="6">
    <location>
        <begin position="277"/>
        <end position="294"/>
    </location>
</feature>
<accession>A0A3P8A8P9</accession>
<dbReference type="PANTHER" id="PTHR10736">
    <property type="entry name" value="BESTROPHIN"/>
    <property type="match status" value="1"/>
</dbReference>
<protein>
    <recommendedName>
        <fullName evidence="6">Bestrophin homolog</fullName>
    </recommendedName>
</protein>
<keyword evidence="2 6" id="KW-0812">Transmembrane</keyword>
<dbReference type="EMBL" id="UZAH01030235">
    <property type="protein sequence ID" value="VDP09792.1"/>
    <property type="molecule type" value="Genomic_DNA"/>
</dbReference>
<evidence type="ECO:0000256" key="1">
    <source>
        <dbReference type="ARBA" id="ARBA00004370"/>
    </source>
</evidence>
<evidence type="ECO:0000313" key="9">
    <source>
        <dbReference type="WBParaSite" id="HPBE_0001774401-mRNA-1"/>
    </source>
</evidence>
<dbReference type="InterPro" id="IPR000615">
    <property type="entry name" value="Bestrophin"/>
</dbReference>
<dbReference type="Pfam" id="PF01062">
    <property type="entry name" value="Bestrophin"/>
    <property type="match status" value="1"/>
</dbReference>
<organism evidence="7">
    <name type="scientific">Heligmosomoides polygyrus</name>
    <name type="common">Parasitic roundworm</name>
    <dbReference type="NCBI Taxonomy" id="6339"/>
    <lineage>
        <taxon>Eukaryota</taxon>
        <taxon>Metazoa</taxon>
        <taxon>Ecdysozoa</taxon>
        <taxon>Nematoda</taxon>
        <taxon>Chromadorea</taxon>
        <taxon>Rhabditida</taxon>
        <taxon>Rhabditina</taxon>
        <taxon>Rhabditomorpha</taxon>
        <taxon>Strongyloidea</taxon>
        <taxon>Heligmosomidae</taxon>
        <taxon>Heligmosomoides</taxon>
    </lineage>
</organism>
<feature type="transmembrane region" description="Helical" evidence="6">
    <location>
        <begin position="85"/>
        <end position="102"/>
    </location>
</feature>
<keyword evidence="6" id="KW-0868">Chloride</keyword>
<comment type="similarity">
    <text evidence="5 6">Belongs to the anion channel-forming bestrophin (TC 1.A.46) family. Calcium-sensitive chloride channel subfamily.</text>
</comment>
<evidence type="ECO:0000256" key="6">
    <source>
        <dbReference type="RuleBase" id="RU363126"/>
    </source>
</evidence>
<keyword evidence="6" id="KW-1003">Cell membrane</keyword>
<gene>
    <name evidence="7" type="ORF">HPBE_LOCUS17743</name>
</gene>
<keyword evidence="6" id="KW-0813">Transport</keyword>
<proteinExistence type="inferred from homology"/>
<evidence type="ECO:0000256" key="4">
    <source>
        <dbReference type="ARBA" id="ARBA00023136"/>
    </source>
</evidence>